<dbReference type="InterPro" id="IPR020449">
    <property type="entry name" value="Tscrpt_reg_AraC-type_HTH"/>
</dbReference>
<dbReference type="AlphaFoldDB" id="A0A917CTB6"/>
<evidence type="ECO:0000313" key="5">
    <source>
        <dbReference type="EMBL" id="GGF96258.1"/>
    </source>
</evidence>
<gene>
    <name evidence="5" type="ORF">GCM10010916_11860</name>
</gene>
<dbReference type="InterPro" id="IPR018060">
    <property type="entry name" value="HTH_AraC"/>
</dbReference>
<evidence type="ECO:0000313" key="6">
    <source>
        <dbReference type="Proteomes" id="UP000644756"/>
    </source>
</evidence>
<dbReference type="PANTHER" id="PTHR43280:SF2">
    <property type="entry name" value="HTH-TYPE TRANSCRIPTIONAL REGULATOR EXSA"/>
    <property type="match status" value="1"/>
</dbReference>
<keyword evidence="6" id="KW-1185">Reference proteome</keyword>
<evidence type="ECO:0000256" key="1">
    <source>
        <dbReference type="ARBA" id="ARBA00023015"/>
    </source>
</evidence>
<reference evidence="5" key="2">
    <citation type="submission" date="2020-09" db="EMBL/GenBank/DDBJ databases">
        <authorList>
            <person name="Sun Q."/>
            <person name="Zhou Y."/>
        </authorList>
    </citation>
    <scope>NUCLEOTIDE SEQUENCE</scope>
    <source>
        <strain evidence="5">CGMCC 1.12987</strain>
    </source>
</reference>
<protein>
    <submittedName>
        <fullName evidence="5">DNA-binding transcriptional regulator AraC</fullName>
    </submittedName>
</protein>
<dbReference type="GO" id="GO:0043565">
    <property type="term" value="F:sequence-specific DNA binding"/>
    <property type="evidence" value="ECO:0007669"/>
    <property type="project" value="InterPro"/>
</dbReference>
<keyword evidence="3" id="KW-0804">Transcription</keyword>
<sequence length="267" mass="30905">MRVNSSTEFDGQAYGFVIAGHFNEDDTYVTKRPQGMSDWLITYTLGGEGYFITPGQETICRAGDVTLLKSGLPHQYGTRKGQTWHFVWAHFSPQLMEPSLLPDENLFLQSVTIESTRKRIYHAFRRILSDSRARGDYWHELCMNALREILMLVAQKKRQTYDDRIGETLHLLSRHMKDPLRIEQLARTIGLSPSRLSHLFKENTGQSIVDALNQMRIRQAALLLQHTERSASEVALDVGFNNYNHFINQFRKRFGVNPSTFKKKIRE</sequence>
<evidence type="ECO:0000259" key="4">
    <source>
        <dbReference type="PROSITE" id="PS01124"/>
    </source>
</evidence>
<reference evidence="5" key="1">
    <citation type="journal article" date="2014" name="Int. J. Syst. Evol. Microbiol.">
        <title>Complete genome sequence of Corynebacterium casei LMG S-19264T (=DSM 44701T), isolated from a smear-ripened cheese.</title>
        <authorList>
            <consortium name="US DOE Joint Genome Institute (JGI-PGF)"/>
            <person name="Walter F."/>
            <person name="Albersmeier A."/>
            <person name="Kalinowski J."/>
            <person name="Ruckert C."/>
        </authorList>
    </citation>
    <scope>NUCLEOTIDE SEQUENCE</scope>
    <source>
        <strain evidence="5">CGMCC 1.12987</strain>
    </source>
</reference>
<dbReference type="Proteomes" id="UP000644756">
    <property type="component" value="Unassembled WGS sequence"/>
</dbReference>
<dbReference type="Pfam" id="PF12833">
    <property type="entry name" value="HTH_18"/>
    <property type="match status" value="1"/>
</dbReference>
<dbReference type="InterPro" id="IPR003313">
    <property type="entry name" value="AraC-bd"/>
</dbReference>
<dbReference type="PANTHER" id="PTHR43280">
    <property type="entry name" value="ARAC-FAMILY TRANSCRIPTIONAL REGULATOR"/>
    <property type="match status" value="1"/>
</dbReference>
<dbReference type="SUPFAM" id="SSF51215">
    <property type="entry name" value="Regulatory protein AraC"/>
    <property type="match status" value="1"/>
</dbReference>
<evidence type="ECO:0000256" key="3">
    <source>
        <dbReference type="ARBA" id="ARBA00023163"/>
    </source>
</evidence>
<name>A0A917CTB6_9BACL</name>
<dbReference type="Pfam" id="PF02311">
    <property type="entry name" value="AraC_binding"/>
    <property type="match status" value="1"/>
</dbReference>
<evidence type="ECO:0000256" key="2">
    <source>
        <dbReference type="ARBA" id="ARBA00023125"/>
    </source>
</evidence>
<feature type="domain" description="HTH araC/xylS-type" evidence="4">
    <location>
        <begin position="166"/>
        <end position="264"/>
    </location>
</feature>
<proteinExistence type="predicted"/>
<comment type="caution">
    <text evidence="5">The sequence shown here is derived from an EMBL/GenBank/DDBJ whole genome shotgun (WGS) entry which is preliminary data.</text>
</comment>
<dbReference type="Gene3D" id="1.10.10.60">
    <property type="entry name" value="Homeodomain-like"/>
    <property type="match status" value="2"/>
</dbReference>
<organism evidence="5 6">
    <name type="scientific">Paenibacillus abyssi</name>
    <dbReference type="NCBI Taxonomy" id="1340531"/>
    <lineage>
        <taxon>Bacteria</taxon>
        <taxon>Bacillati</taxon>
        <taxon>Bacillota</taxon>
        <taxon>Bacilli</taxon>
        <taxon>Bacillales</taxon>
        <taxon>Paenibacillaceae</taxon>
        <taxon>Paenibacillus</taxon>
    </lineage>
</organism>
<dbReference type="GO" id="GO:0003700">
    <property type="term" value="F:DNA-binding transcription factor activity"/>
    <property type="evidence" value="ECO:0007669"/>
    <property type="project" value="InterPro"/>
</dbReference>
<dbReference type="RefSeq" id="WP_229724973.1">
    <property type="nucleotide sequence ID" value="NZ_BMGR01000003.1"/>
</dbReference>
<dbReference type="Gene3D" id="2.60.120.280">
    <property type="entry name" value="Regulatory protein AraC"/>
    <property type="match status" value="1"/>
</dbReference>
<accession>A0A917CTB6</accession>
<dbReference type="InterPro" id="IPR037923">
    <property type="entry name" value="HTH-like"/>
</dbReference>
<keyword evidence="2 5" id="KW-0238">DNA-binding</keyword>
<dbReference type="InterPro" id="IPR009057">
    <property type="entry name" value="Homeodomain-like_sf"/>
</dbReference>
<dbReference type="SMART" id="SM00342">
    <property type="entry name" value="HTH_ARAC"/>
    <property type="match status" value="1"/>
</dbReference>
<keyword evidence="1" id="KW-0805">Transcription regulation</keyword>
<dbReference type="PRINTS" id="PR00032">
    <property type="entry name" value="HTHARAC"/>
</dbReference>
<dbReference type="PROSITE" id="PS01124">
    <property type="entry name" value="HTH_ARAC_FAMILY_2"/>
    <property type="match status" value="1"/>
</dbReference>
<dbReference type="SUPFAM" id="SSF46689">
    <property type="entry name" value="Homeodomain-like"/>
    <property type="match status" value="2"/>
</dbReference>
<dbReference type="EMBL" id="BMGR01000003">
    <property type="protein sequence ID" value="GGF96258.1"/>
    <property type="molecule type" value="Genomic_DNA"/>
</dbReference>